<comment type="caution">
    <text evidence="1">The sequence shown here is derived from an EMBL/GenBank/DDBJ whole genome shotgun (WGS) entry which is preliminary data.</text>
</comment>
<gene>
    <name evidence="1" type="ORF">A2685_01075</name>
</gene>
<dbReference type="AlphaFoldDB" id="A0A1F7XU34"/>
<reference evidence="1 2" key="1">
    <citation type="journal article" date="2016" name="Nat. Commun.">
        <title>Thousands of microbial genomes shed light on interconnected biogeochemical processes in an aquifer system.</title>
        <authorList>
            <person name="Anantharaman K."/>
            <person name="Brown C.T."/>
            <person name="Hug L.A."/>
            <person name="Sharon I."/>
            <person name="Castelle C.J."/>
            <person name="Probst A.J."/>
            <person name="Thomas B.C."/>
            <person name="Singh A."/>
            <person name="Wilkins M.J."/>
            <person name="Karaoz U."/>
            <person name="Brodie E.L."/>
            <person name="Williams K.H."/>
            <person name="Hubbard S.S."/>
            <person name="Banfield J.F."/>
        </authorList>
    </citation>
    <scope>NUCLEOTIDE SEQUENCE [LARGE SCALE GENOMIC DNA]</scope>
</reference>
<organism evidence="1 2">
    <name type="scientific">Candidatus Woesebacteria bacterium RIFCSPHIGHO2_01_FULL_37_10</name>
    <dbReference type="NCBI Taxonomy" id="1802489"/>
    <lineage>
        <taxon>Bacteria</taxon>
        <taxon>Candidatus Woeseibacteriota</taxon>
    </lineage>
</organism>
<dbReference type="Proteomes" id="UP000178446">
    <property type="component" value="Unassembled WGS sequence"/>
</dbReference>
<evidence type="ECO:0000313" key="2">
    <source>
        <dbReference type="Proteomes" id="UP000178446"/>
    </source>
</evidence>
<dbReference type="EMBL" id="MGGB01000046">
    <property type="protein sequence ID" value="OGM18552.1"/>
    <property type="molecule type" value="Genomic_DNA"/>
</dbReference>
<evidence type="ECO:0000313" key="1">
    <source>
        <dbReference type="EMBL" id="OGM18552.1"/>
    </source>
</evidence>
<accession>A0A1F7XU34</accession>
<sequence length="65" mass="7399">MCYNTITINNKLTEDLIRIFFKKGGRINKHYLSTPIMKGPSLVYLNGWFGGQNLRVAILKALGQK</sequence>
<name>A0A1F7XU34_9BACT</name>
<protein>
    <submittedName>
        <fullName evidence="1">Uncharacterized protein</fullName>
    </submittedName>
</protein>
<proteinExistence type="predicted"/>